<keyword evidence="2 11" id="KW-0575">Peroxidase</keyword>
<organism evidence="11 12">
    <name type="scientific">Streptomyces scabichelini</name>
    <dbReference type="NCBI Taxonomy" id="2711217"/>
    <lineage>
        <taxon>Bacteria</taxon>
        <taxon>Bacillati</taxon>
        <taxon>Actinomycetota</taxon>
        <taxon>Actinomycetes</taxon>
        <taxon>Kitasatosporales</taxon>
        <taxon>Streptomycetaceae</taxon>
        <taxon>Streptomyces</taxon>
    </lineage>
</organism>
<evidence type="ECO:0000256" key="1">
    <source>
        <dbReference type="ARBA" id="ARBA00001970"/>
    </source>
</evidence>
<proteinExistence type="inferred from homology"/>
<dbReference type="GO" id="GO:0004601">
    <property type="term" value="F:peroxidase activity"/>
    <property type="evidence" value="ECO:0007669"/>
    <property type="project" value="UniProtKB-KW"/>
</dbReference>
<keyword evidence="3" id="KW-0349">Heme</keyword>
<dbReference type="Proteomes" id="UP000472335">
    <property type="component" value="Unassembled WGS sequence"/>
</dbReference>
<sequence length="640" mass="71291">MATATTDPHNLFLREDTEIQGDVLAGFKKDHMQLLFLRFEDQQMARTWLKQLRPLIATTGQVAKFNREFSRARSYSGGDDPRNLNALWYGLSLTFEGLAFLTGHNPLPGVDDNTKDGPLKAFMQGPAKRAADLGDTGPNAPKNWLFGNFGDGRVHAVLTLAADQPHVLRATLGDVRQDLARAKIVTVYEQEGATLEGPRRGREHFGFKDGVSEPAVKYLDEPDPDPEKSQYEKGHPGTILVNPGEFVVGLERERPHPLPYPEWAHNGSFQVVRRLAQDVPGWWAGVAEQLKVLKEAKAAPPQATTEWLAARVVGRWRSGTPVAKCPHADMSYNAESSNDNLISFRDDPDGTTTPLWSHLRNTNPRDGFPDRKNPGKFHPDTKFNHRRIMRRGIPYGLPFDPAASALNGPDGPRGLVFVCYQADLYRQFEFIQRNWMNDKTFPKPNPDPHHEKVDPGPLPAGADPVAGEETVVCWERPEGGEQVALKFSQFVRTEGAVYAFVPSVSVLDQLAEGRMNTNMVVLGPTMFTVDSFDNTERDRVDSGTVRLFLQKDGNLVVVDKSDNVLWAADTANPARDKTQARFQDGELFVCTVKERNQIDKKLWSSGTAGNPEAKLVVQTDGNVVIYHHGRAIWHTDTAVR</sequence>
<keyword evidence="6" id="KW-0560">Oxidoreductase</keyword>
<dbReference type="InterPro" id="IPR001480">
    <property type="entry name" value="Bulb-type_lectin_dom"/>
</dbReference>
<dbReference type="NCBIfam" id="TIGR01413">
    <property type="entry name" value="Dyp_perox_fam"/>
    <property type="match status" value="1"/>
</dbReference>
<feature type="region of interest" description="Disordered" evidence="9">
    <location>
        <begin position="359"/>
        <end position="382"/>
    </location>
</feature>
<dbReference type="InterPro" id="IPR048328">
    <property type="entry name" value="Dyp_perox_C"/>
</dbReference>
<dbReference type="GO" id="GO:0005829">
    <property type="term" value="C:cytosol"/>
    <property type="evidence" value="ECO:0007669"/>
    <property type="project" value="TreeGrafter"/>
</dbReference>
<evidence type="ECO:0000256" key="7">
    <source>
        <dbReference type="ARBA" id="ARBA00023004"/>
    </source>
</evidence>
<evidence type="ECO:0000256" key="2">
    <source>
        <dbReference type="ARBA" id="ARBA00022559"/>
    </source>
</evidence>
<gene>
    <name evidence="11" type="ORF">G5C60_17470</name>
</gene>
<dbReference type="SUPFAM" id="SSF51110">
    <property type="entry name" value="alpha-D-mannose-specific plant lectins"/>
    <property type="match status" value="1"/>
</dbReference>
<dbReference type="InterPro" id="IPR006314">
    <property type="entry name" value="Dyp_peroxidase"/>
</dbReference>
<dbReference type="Pfam" id="PF20628">
    <property type="entry name" value="Dyp_perox_C"/>
    <property type="match status" value="1"/>
</dbReference>
<dbReference type="PROSITE" id="PS51404">
    <property type="entry name" value="DYP_PEROXIDASE"/>
    <property type="match status" value="1"/>
</dbReference>
<dbReference type="GO" id="GO:0020037">
    <property type="term" value="F:heme binding"/>
    <property type="evidence" value="ECO:0007669"/>
    <property type="project" value="InterPro"/>
</dbReference>
<dbReference type="InterPro" id="IPR049509">
    <property type="entry name" value="DyP_N"/>
</dbReference>
<name>A0A6G4V5L2_9ACTN</name>
<dbReference type="PANTHER" id="PTHR30521">
    <property type="entry name" value="DEFERROCHELATASE/PEROXIDASE"/>
    <property type="match status" value="1"/>
</dbReference>
<dbReference type="Gene3D" id="2.90.10.30">
    <property type="match status" value="1"/>
</dbReference>
<comment type="cofactor">
    <cofactor evidence="1">
        <name>heme b</name>
        <dbReference type="ChEBI" id="CHEBI:60344"/>
    </cofactor>
</comment>
<dbReference type="GO" id="GO:0046872">
    <property type="term" value="F:metal ion binding"/>
    <property type="evidence" value="ECO:0007669"/>
    <property type="project" value="UniProtKB-KW"/>
</dbReference>
<keyword evidence="7" id="KW-0408">Iron</keyword>
<dbReference type="SMART" id="SM00108">
    <property type="entry name" value="B_lectin"/>
    <property type="match status" value="1"/>
</dbReference>
<evidence type="ECO:0000313" key="11">
    <source>
        <dbReference type="EMBL" id="NGO09339.1"/>
    </source>
</evidence>
<dbReference type="RefSeq" id="WP_165260205.1">
    <property type="nucleotide sequence ID" value="NZ_JAAKZY010000048.1"/>
</dbReference>
<accession>A0A6G4V5L2</accession>
<evidence type="ECO:0000256" key="6">
    <source>
        <dbReference type="ARBA" id="ARBA00023002"/>
    </source>
</evidence>
<dbReference type="InterPro" id="IPR011008">
    <property type="entry name" value="Dimeric_a/b-barrel"/>
</dbReference>
<dbReference type="InterPro" id="IPR036426">
    <property type="entry name" value="Bulb-type_lectin_dom_sf"/>
</dbReference>
<evidence type="ECO:0000256" key="8">
    <source>
        <dbReference type="ARBA" id="ARBA00025737"/>
    </source>
</evidence>
<evidence type="ECO:0000256" key="5">
    <source>
        <dbReference type="ARBA" id="ARBA00022729"/>
    </source>
</evidence>
<dbReference type="EMBL" id="JAAKZY010000048">
    <property type="protein sequence ID" value="NGO09339.1"/>
    <property type="molecule type" value="Genomic_DNA"/>
</dbReference>
<evidence type="ECO:0000313" key="12">
    <source>
        <dbReference type="Proteomes" id="UP000472335"/>
    </source>
</evidence>
<dbReference type="AlphaFoldDB" id="A0A6G4V5L2"/>
<evidence type="ECO:0000256" key="3">
    <source>
        <dbReference type="ARBA" id="ARBA00022617"/>
    </source>
</evidence>
<evidence type="ECO:0000259" key="10">
    <source>
        <dbReference type="PROSITE" id="PS50927"/>
    </source>
</evidence>
<evidence type="ECO:0000256" key="9">
    <source>
        <dbReference type="SAM" id="MobiDB-lite"/>
    </source>
</evidence>
<comment type="similarity">
    <text evidence="8">Belongs to the DyP-type peroxidase family.</text>
</comment>
<dbReference type="PANTHER" id="PTHR30521:SF4">
    <property type="entry name" value="DEFERROCHELATASE"/>
    <property type="match status" value="1"/>
</dbReference>
<keyword evidence="12" id="KW-1185">Reference proteome</keyword>
<keyword evidence="5" id="KW-0732">Signal</keyword>
<dbReference type="SUPFAM" id="SSF54909">
    <property type="entry name" value="Dimeric alpha+beta barrel"/>
    <property type="match status" value="1"/>
</dbReference>
<reference evidence="11 12" key="1">
    <citation type="submission" date="2020-02" db="EMBL/GenBank/DDBJ databases">
        <title>Whole-genome analyses of novel actinobacteria.</title>
        <authorList>
            <person name="Sahin N."/>
            <person name="Gencbay T."/>
        </authorList>
    </citation>
    <scope>NUCLEOTIDE SEQUENCE [LARGE SCALE GENOMIC DNA]</scope>
    <source>
        <strain evidence="11 12">HC44</strain>
    </source>
</reference>
<feature type="domain" description="Bulb-type lectin" evidence="10">
    <location>
        <begin position="517"/>
        <end position="638"/>
    </location>
</feature>
<comment type="caution">
    <text evidence="11">The sequence shown here is derived from an EMBL/GenBank/DDBJ whole genome shotgun (WGS) entry which is preliminary data.</text>
</comment>
<dbReference type="PROSITE" id="PS50927">
    <property type="entry name" value="BULB_LECTIN"/>
    <property type="match status" value="1"/>
</dbReference>
<protein>
    <submittedName>
        <fullName evidence="11">Dyp-type peroxidase</fullName>
    </submittedName>
</protein>
<dbReference type="Pfam" id="PF21105">
    <property type="entry name" value="DyP_N"/>
    <property type="match status" value="1"/>
</dbReference>
<evidence type="ECO:0000256" key="4">
    <source>
        <dbReference type="ARBA" id="ARBA00022723"/>
    </source>
</evidence>
<keyword evidence="4" id="KW-0479">Metal-binding</keyword>
<feature type="compositionally biased region" description="Basic and acidic residues" evidence="9">
    <location>
        <begin position="367"/>
        <end position="382"/>
    </location>
</feature>